<dbReference type="SUPFAM" id="SSF50978">
    <property type="entry name" value="WD40 repeat-like"/>
    <property type="match status" value="1"/>
</dbReference>
<dbReference type="PROSITE" id="PS50082">
    <property type="entry name" value="WD_REPEATS_2"/>
    <property type="match status" value="2"/>
</dbReference>
<dbReference type="AlphaFoldDB" id="A2FJZ3"/>
<dbReference type="InParanoid" id="A2FJZ3"/>
<reference evidence="4" key="1">
    <citation type="submission" date="2006-10" db="EMBL/GenBank/DDBJ databases">
        <authorList>
            <person name="Amadeo P."/>
            <person name="Zhao Q."/>
            <person name="Wortman J."/>
            <person name="Fraser-Liggett C."/>
            <person name="Carlton J."/>
        </authorList>
    </citation>
    <scope>NUCLEOTIDE SEQUENCE</scope>
    <source>
        <strain evidence="4">G3</strain>
    </source>
</reference>
<keyword evidence="5" id="KW-1185">Reference proteome</keyword>
<dbReference type="GO" id="GO:0006338">
    <property type="term" value="P:chromatin remodeling"/>
    <property type="evidence" value="ECO:0000318"/>
    <property type="project" value="GO_Central"/>
</dbReference>
<gene>
    <name evidence="4" type="ORF">TVAG_058790</name>
</gene>
<proteinExistence type="predicted"/>
<evidence type="ECO:0000313" key="4">
    <source>
        <dbReference type="EMBL" id="EAX94789.1"/>
    </source>
</evidence>
<dbReference type="SMART" id="SM00320">
    <property type="entry name" value="WD40"/>
    <property type="match status" value="3"/>
</dbReference>
<dbReference type="Pfam" id="PF00400">
    <property type="entry name" value="WD40"/>
    <property type="match status" value="3"/>
</dbReference>
<evidence type="ECO:0000313" key="5">
    <source>
        <dbReference type="Proteomes" id="UP000001542"/>
    </source>
</evidence>
<dbReference type="InterPro" id="IPR001680">
    <property type="entry name" value="WD40_rpt"/>
</dbReference>
<feature type="repeat" description="WD" evidence="3">
    <location>
        <begin position="307"/>
        <end position="341"/>
    </location>
</feature>
<dbReference type="SMR" id="A2FJZ3"/>
<accession>A2FJZ3</accession>
<keyword evidence="2" id="KW-0677">Repeat</keyword>
<reference evidence="4" key="2">
    <citation type="journal article" date="2007" name="Science">
        <title>Draft genome sequence of the sexually transmitted pathogen Trichomonas vaginalis.</title>
        <authorList>
            <person name="Carlton J.M."/>
            <person name="Hirt R.P."/>
            <person name="Silva J.C."/>
            <person name="Delcher A.L."/>
            <person name="Schatz M."/>
            <person name="Zhao Q."/>
            <person name="Wortman J.R."/>
            <person name="Bidwell S.L."/>
            <person name="Alsmark U.C.M."/>
            <person name="Besteiro S."/>
            <person name="Sicheritz-Ponten T."/>
            <person name="Noel C.J."/>
            <person name="Dacks J.B."/>
            <person name="Foster P.G."/>
            <person name="Simillion C."/>
            <person name="Van de Peer Y."/>
            <person name="Miranda-Saavedra D."/>
            <person name="Barton G.J."/>
            <person name="Westrop G.D."/>
            <person name="Mueller S."/>
            <person name="Dessi D."/>
            <person name="Fiori P.L."/>
            <person name="Ren Q."/>
            <person name="Paulsen I."/>
            <person name="Zhang H."/>
            <person name="Bastida-Corcuera F.D."/>
            <person name="Simoes-Barbosa A."/>
            <person name="Brown M.T."/>
            <person name="Hayes R.D."/>
            <person name="Mukherjee M."/>
            <person name="Okumura C.Y."/>
            <person name="Schneider R."/>
            <person name="Smith A.J."/>
            <person name="Vanacova S."/>
            <person name="Villalvazo M."/>
            <person name="Haas B.J."/>
            <person name="Pertea M."/>
            <person name="Feldblyum T.V."/>
            <person name="Utterback T.R."/>
            <person name="Shu C.L."/>
            <person name="Osoegawa K."/>
            <person name="de Jong P.J."/>
            <person name="Hrdy I."/>
            <person name="Horvathova L."/>
            <person name="Zubacova Z."/>
            <person name="Dolezal P."/>
            <person name="Malik S.B."/>
            <person name="Logsdon J.M. Jr."/>
            <person name="Henze K."/>
            <person name="Gupta A."/>
            <person name="Wang C.C."/>
            <person name="Dunne R.L."/>
            <person name="Upcroft J.A."/>
            <person name="Upcroft P."/>
            <person name="White O."/>
            <person name="Salzberg S.L."/>
            <person name="Tang P."/>
            <person name="Chiu C.-H."/>
            <person name="Lee Y.-S."/>
            <person name="Embley T.M."/>
            <person name="Coombs G.H."/>
            <person name="Mottram J.C."/>
            <person name="Tachezy J."/>
            <person name="Fraser-Liggett C.M."/>
            <person name="Johnson P.J."/>
        </authorList>
    </citation>
    <scope>NUCLEOTIDE SEQUENCE [LARGE SCALE GENOMIC DNA]</scope>
    <source>
        <strain evidence="4">G3</strain>
    </source>
</reference>
<dbReference type="InterPro" id="IPR036322">
    <property type="entry name" value="WD40_repeat_dom_sf"/>
</dbReference>
<dbReference type="Proteomes" id="UP000001542">
    <property type="component" value="Unassembled WGS sequence"/>
</dbReference>
<dbReference type="OrthoDB" id="6235984at2759"/>
<dbReference type="InterPro" id="IPR050459">
    <property type="entry name" value="WD_repeat_RBAP46/RBAP48/MSI1"/>
</dbReference>
<dbReference type="PANTHER" id="PTHR22850">
    <property type="entry name" value="WD40 REPEAT FAMILY"/>
    <property type="match status" value="1"/>
</dbReference>
<keyword evidence="1 3" id="KW-0853">WD repeat</keyword>
<evidence type="ECO:0000256" key="1">
    <source>
        <dbReference type="ARBA" id="ARBA00022574"/>
    </source>
</evidence>
<dbReference type="eggNOG" id="KOG0264">
    <property type="taxonomic scope" value="Eukaryota"/>
</dbReference>
<dbReference type="GO" id="GO:0005634">
    <property type="term" value="C:nucleus"/>
    <property type="evidence" value="ECO:0000318"/>
    <property type="project" value="GO_Central"/>
</dbReference>
<sequence>MSDIVRDFFEWRYHVHEFYDGIIVHAQQSRPISLNFTSNSNFISDSAYYGLVMAHPGDQNSSLSLWTACFPNKNSPEFHPTKPNQEWGKLHQKRIIPLEGKVLCCTTDRAGNIFVGTNQSISILTETETYSKQVSSPAYFTHSSPKTPFNTLFCFEDNTVCQFDPHNSSLTQILALDRPVLDISINQNDTNQIFIAQGRKSAIFLDLRDPNSQQTLKFGSGITSIQFSNHHPFLFVTGSSTGIISMYDIRNPGTPFTNVHAHDSSVTSLKWSPIEPDIIASASQDTAITIWSFRNTTTAEIPTVFAHNGHVAAITAFDWCPDSPWTLASVSEDALLEVWTIAPSQIEEFV</sequence>
<name>A2FJZ3_TRIV3</name>
<evidence type="ECO:0000256" key="2">
    <source>
        <dbReference type="ARBA" id="ARBA00022737"/>
    </source>
</evidence>
<feature type="repeat" description="WD" evidence="3">
    <location>
        <begin position="259"/>
        <end position="301"/>
    </location>
</feature>
<dbReference type="EMBL" id="DS113838">
    <property type="protein sequence ID" value="EAX94789.1"/>
    <property type="molecule type" value="Genomic_DNA"/>
</dbReference>
<dbReference type="Gene3D" id="2.130.10.10">
    <property type="entry name" value="YVTN repeat-like/Quinoprotein amine dehydrogenase"/>
    <property type="match status" value="1"/>
</dbReference>
<dbReference type="VEuPathDB" id="TrichDB:TVAGG3_0520780"/>
<protein>
    <submittedName>
        <fullName evidence="4">Uncharacterized protein</fullName>
    </submittedName>
</protein>
<dbReference type="KEGG" id="tva:4752532"/>
<organism evidence="4 5">
    <name type="scientific">Trichomonas vaginalis (strain ATCC PRA-98 / G3)</name>
    <dbReference type="NCBI Taxonomy" id="412133"/>
    <lineage>
        <taxon>Eukaryota</taxon>
        <taxon>Metamonada</taxon>
        <taxon>Parabasalia</taxon>
        <taxon>Trichomonadida</taxon>
        <taxon>Trichomonadidae</taxon>
        <taxon>Trichomonas</taxon>
    </lineage>
</organism>
<dbReference type="STRING" id="5722.A2FJZ3"/>
<dbReference type="RefSeq" id="XP_001307719.1">
    <property type="nucleotide sequence ID" value="XM_001307718.1"/>
</dbReference>
<dbReference type="VEuPathDB" id="TrichDB:TVAG_058790"/>
<dbReference type="InterPro" id="IPR015943">
    <property type="entry name" value="WD40/YVTN_repeat-like_dom_sf"/>
</dbReference>
<evidence type="ECO:0000256" key="3">
    <source>
        <dbReference type="PROSITE-ProRule" id="PRU00221"/>
    </source>
</evidence>
<dbReference type="PROSITE" id="PS50294">
    <property type="entry name" value="WD_REPEATS_REGION"/>
    <property type="match status" value="1"/>
</dbReference>
<dbReference type="GO" id="GO:0042393">
    <property type="term" value="F:histone binding"/>
    <property type="evidence" value="ECO:0000318"/>
    <property type="project" value="GO_Central"/>
</dbReference>
<dbReference type="GO" id="GO:0006355">
    <property type="term" value="P:regulation of DNA-templated transcription"/>
    <property type="evidence" value="ECO:0000318"/>
    <property type="project" value="GO_Central"/>
</dbReference>